<dbReference type="Proteomes" id="UP001175226">
    <property type="component" value="Unassembled WGS sequence"/>
</dbReference>
<dbReference type="EMBL" id="JAUEPT010000047">
    <property type="protein sequence ID" value="KAK0437702.1"/>
    <property type="molecule type" value="Genomic_DNA"/>
</dbReference>
<sequence length="193" mass="22713">MSQVWKDLSEDCPQHYLPVLGHCVYAMEKSTMYWMMAQRVRKAFAECDSGWPERDEDLSLYVEGWRLTTDVDWEAVEKESREDEEEKSKLIEETFRDFQEACREWSEYTWWLCDVGAWVNRFYVQNECDPTMNVPADDANIAILENGELENKRYMLPKVVSHRDAEVSLRENNLYPQQGAFPVDVPNNSHLAA</sequence>
<evidence type="ECO:0000313" key="2">
    <source>
        <dbReference type="Proteomes" id="UP001175226"/>
    </source>
</evidence>
<proteinExistence type="predicted"/>
<reference evidence="1" key="1">
    <citation type="submission" date="2023-06" db="EMBL/GenBank/DDBJ databases">
        <authorList>
            <consortium name="Lawrence Berkeley National Laboratory"/>
            <person name="Ahrendt S."/>
            <person name="Sahu N."/>
            <person name="Indic B."/>
            <person name="Wong-Bajracharya J."/>
            <person name="Merenyi Z."/>
            <person name="Ke H.-M."/>
            <person name="Monk M."/>
            <person name="Kocsube S."/>
            <person name="Drula E."/>
            <person name="Lipzen A."/>
            <person name="Balint B."/>
            <person name="Henrissat B."/>
            <person name="Andreopoulos B."/>
            <person name="Martin F.M."/>
            <person name="Harder C.B."/>
            <person name="Rigling D."/>
            <person name="Ford K.L."/>
            <person name="Foster G.D."/>
            <person name="Pangilinan J."/>
            <person name="Papanicolaou A."/>
            <person name="Barry K."/>
            <person name="LaButti K."/>
            <person name="Viragh M."/>
            <person name="Koriabine M."/>
            <person name="Yan M."/>
            <person name="Riley R."/>
            <person name="Champramary S."/>
            <person name="Plett K.L."/>
            <person name="Tsai I.J."/>
            <person name="Slot J."/>
            <person name="Sipos G."/>
            <person name="Plett J."/>
            <person name="Nagy L.G."/>
            <person name="Grigoriev I.V."/>
        </authorList>
    </citation>
    <scope>NUCLEOTIDE SEQUENCE</scope>
    <source>
        <strain evidence="1">FPL87.14</strain>
    </source>
</reference>
<accession>A0AA39MKJ0</accession>
<organism evidence="1 2">
    <name type="scientific">Armillaria borealis</name>
    <dbReference type="NCBI Taxonomy" id="47425"/>
    <lineage>
        <taxon>Eukaryota</taxon>
        <taxon>Fungi</taxon>
        <taxon>Dikarya</taxon>
        <taxon>Basidiomycota</taxon>
        <taxon>Agaricomycotina</taxon>
        <taxon>Agaricomycetes</taxon>
        <taxon>Agaricomycetidae</taxon>
        <taxon>Agaricales</taxon>
        <taxon>Marasmiineae</taxon>
        <taxon>Physalacriaceae</taxon>
        <taxon>Armillaria</taxon>
    </lineage>
</organism>
<name>A0AA39MKJ0_9AGAR</name>
<dbReference type="AlphaFoldDB" id="A0AA39MKJ0"/>
<evidence type="ECO:0000313" key="1">
    <source>
        <dbReference type="EMBL" id="KAK0437702.1"/>
    </source>
</evidence>
<protein>
    <submittedName>
        <fullName evidence="1">Uncharacterized protein</fullName>
    </submittedName>
</protein>
<keyword evidence="2" id="KW-1185">Reference proteome</keyword>
<gene>
    <name evidence="1" type="ORF">EV421DRAFT_1738932</name>
</gene>
<comment type="caution">
    <text evidence="1">The sequence shown here is derived from an EMBL/GenBank/DDBJ whole genome shotgun (WGS) entry which is preliminary data.</text>
</comment>